<dbReference type="AlphaFoldDB" id="A0A937CU60"/>
<keyword evidence="3" id="KW-1185">Reference proteome</keyword>
<feature type="compositionally biased region" description="Low complexity" evidence="1">
    <location>
        <begin position="22"/>
        <end position="32"/>
    </location>
</feature>
<proteinExistence type="predicted"/>
<sequence length="128" mass="13923">MQMLSQFETSVRDRLAARPGDEAAAARPAKPASPELRSPARPAGGAESGSEDSWHTISLTTAYGDPVAAEDVTQAEFGAALRRIHDEAIPRASAVIVLDGVTHTRNSFLEFVREFNDWEARQRVPHEA</sequence>
<gene>
    <name evidence="2" type="ORF">JJ685_19490</name>
</gene>
<dbReference type="EMBL" id="JAEQNE010000005">
    <property type="protein sequence ID" value="MBL0393330.1"/>
    <property type="molecule type" value="Genomic_DNA"/>
</dbReference>
<evidence type="ECO:0000313" key="2">
    <source>
        <dbReference type="EMBL" id="MBL0393330.1"/>
    </source>
</evidence>
<evidence type="ECO:0000256" key="1">
    <source>
        <dbReference type="SAM" id="MobiDB-lite"/>
    </source>
</evidence>
<feature type="region of interest" description="Disordered" evidence="1">
    <location>
        <begin position="1"/>
        <end position="57"/>
    </location>
</feature>
<organism evidence="2 3">
    <name type="scientific">Ramlibacter monticola</name>
    <dbReference type="NCBI Taxonomy" id="1926872"/>
    <lineage>
        <taxon>Bacteria</taxon>
        <taxon>Pseudomonadati</taxon>
        <taxon>Pseudomonadota</taxon>
        <taxon>Betaproteobacteria</taxon>
        <taxon>Burkholderiales</taxon>
        <taxon>Comamonadaceae</taxon>
        <taxon>Ramlibacter</taxon>
    </lineage>
</organism>
<name>A0A937CU60_9BURK</name>
<dbReference type="Proteomes" id="UP000599109">
    <property type="component" value="Unassembled WGS sequence"/>
</dbReference>
<comment type="caution">
    <text evidence="2">The sequence shown here is derived from an EMBL/GenBank/DDBJ whole genome shotgun (WGS) entry which is preliminary data.</text>
</comment>
<protein>
    <submittedName>
        <fullName evidence="2">Uncharacterized protein</fullName>
    </submittedName>
</protein>
<dbReference type="RefSeq" id="WP_201676000.1">
    <property type="nucleotide sequence ID" value="NZ_JAEQNE010000005.1"/>
</dbReference>
<accession>A0A937CU60</accession>
<evidence type="ECO:0000313" key="3">
    <source>
        <dbReference type="Proteomes" id="UP000599109"/>
    </source>
</evidence>
<reference evidence="2 3" key="1">
    <citation type="journal article" date="2017" name="Int. J. Syst. Evol. Microbiol.">
        <title>Ramlibacter monticola sp. nov., isolated from forest soil.</title>
        <authorList>
            <person name="Chaudhary D.K."/>
            <person name="Kim J."/>
        </authorList>
    </citation>
    <scope>NUCLEOTIDE SEQUENCE [LARGE SCALE GENOMIC DNA]</scope>
    <source>
        <strain evidence="2 3">KACC 19175</strain>
    </source>
</reference>
<feature type="compositionally biased region" description="Basic and acidic residues" evidence="1">
    <location>
        <begin position="10"/>
        <end position="21"/>
    </location>
</feature>